<dbReference type="InterPro" id="IPR043743">
    <property type="entry name" value="DUF5688"/>
</dbReference>
<dbReference type="KEGG" id="ehl:EHLA_2044"/>
<protein>
    <submittedName>
        <fullName evidence="2">Consensus disorder prediction</fullName>
    </submittedName>
</protein>
<accession>A0A285PTU9</accession>
<dbReference type="RefSeq" id="WP_096240659.1">
    <property type="nucleotide sequence ID" value="NZ_LT907978.1"/>
</dbReference>
<proteinExistence type="predicted"/>
<keyword evidence="3" id="KW-1185">Reference proteome</keyword>
<name>A0A285PTU9_9FIRM</name>
<dbReference type="EMBL" id="LT907978">
    <property type="protein sequence ID" value="SOB72677.1"/>
    <property type="molecule type" value="Genomic_DNA"/>
</dbReference>
<gene>
    <name evidence="2" type="ORF">EHLA_2044</name>
</gene>
<evidence type="ECO:0000313" key="3">
    <source>
        <dbReference type="Proteomes" id="UP000217549"/>
    </source>
</evidence>
<evidence type="ECO:0000256" key="1">
    <source>
        <dbReference type="SAM" id="MobiDB-lite"/>
    </source>
</evidence>
<dbReference type="Proteomes" id="UP000217549">
    <property type="component" value="Chromosome I"/>
</dbReference>
<evidence type="ECO:0000313" key="2">
    <source>
        <dbReference type="EMBL" id="SOB72677.1"/>
    </source>
</evidence>
<dbReference type="AlphaFoldDB" id="A0A285PTU9"/>
<feature type="region of interest" description="Disordered" evidence="1">
    <location>
        <begin position="320"/>
        <end position="343"/>
    </location>
</feature>
<organism evidence="2 3">
    <name type="scientific">Anaerobutyricum hallii</name>
    <dbReference type="NCBI Taxonomy" id="39488"/>
    <lineage>
        <taxon>Bacteria</taxon>
        <taxon>Bacillati</taxon>
        <taxon>Bacillota</taxon>
        <taxon>Clostridia</taxon>
        <taxon>Lachnospirales</taxon>
        <taxon>Lachnospiraceae</taxon>
        <taxon>Anaerobutyricum</taxon>
    </lineage>
</organism>
<sequence>MERKTGFEEFEENVKDRIKDYLPEKYEDAVIEIRRHEKINESYLGMCVWTGGNAASPVLNLEKYYALFQNGLTGMEDVIRRMADIVQENTILVDLSLVTDYSRIKENLFIRVCDAARNGELLKNIPHTRIDDLAVTYHILGSIDAGGMSSMTVTSQMMADLGITKEQLHQDAMENSPHLFPPMIENIGIMMRLIDMKTAGLGEEVINEVRKTMDQEMQIPMLVVTNREQINGASALFYPGILDQVAEMMGEGYFILPSSVHEWIAVPDREGLDASQMQAMIKDANQNAVTPDIQLGDAAYHYDPKEHVFEKASAYEERLKSREQDMKKEEKQKQKDNVIRLSL</sequence>
<dbReference type="Pfam" id="PF18941">
    <property type="entry name" value="DUF5688"/>
    <property type="match status" value="1"/>
</dbReference>
<reference evidence="3" key="1">
    <citation type="submission" date="2017-09" db="EMBL/GenBank/DDBJ databases">
        <authorList>
            <person name="Shetty A S."/>
        </authorList>
    </citation>
    <scope>NUCLEOTIDE SEQUENCE [LARGE SCALE GENOMIC DNA]</scope>
</reference>